<dbReference type="eggNOG" id="ENOG502S74A">
    <property type="taxonomic scope" value="Eukaryota"/>
</dbReference>
<sequence>MPKFHEGMKVEYHPIGGASGTSTSTGVIQKIVQEQGSTNDVRYEIKNDHTGKSATYKERNITRTL</sequence>
<evidence type="ECO:0000313" key="3">
    <source>
        <dbReference type="EMBL" id="EEB08119.1"/>
    </source>
</evidence>
<dbReference type="EMBL" id="KE651167">
    <property type="protein sequence ID" value="EEB08119.1"/>
    <property type="molecule type" value="Genomic_DNA"/>
</dbReference>
<dbReference type="AlphaFoldDB" id="B6K3R2"/>
<gene>
    <name evidence="4" type="primary">prl65</name>
    <name evidence="3" type="ORF">SJAG_03253</name>
</gene>
<dbReference type="GeneID" id="7049160"/>
<evidence type="ECO:0000313" key="4">
    <source>
        <dbReference type="JaponicusDB" id="SJAG_03253"/>
    </source>
</evidence>
<dbReference type="HOGENOM" id="CLU_172686_2_0_1"/>
<feature type="domain" description="Hypervirulence associated protein TUDOR" evidence="2">
    <location>
        <begin position="7"/>
        <end position="61"/>
    </location>
</feature>
<accession>B6K3R2</accession>
<dbReference type="OMA" id="MPQYRNG"/>
<dbReference type="VEuPathDB" id="FungiDB:SJAG_03253"/>
<proteinExistence type="predicted"/>
<organism evidence="3 5">
    <name type="scientific">Schizosaccharomyces japonicus (strain yFS275 / FY16936)</name>
    <name type="common">Fission yeast</name>
    <dbReference type="NCBI Taxonomy" id="402676"/>
    <lineage>
        <taxon>Eukaryota</taxon>
        <taxon>Fungi</taxon>
        <taxon>Dikarya</taxon>
        <taxon>Ascomycota</taxon>
        <taxon>Taphrinomycotina</taxon>
        <taxon>Schizosaccharomycetes</taxon>
        <taxon>Schizosaccharomycetales</taxon>
        <taxon>Schizosaccharomycetaceae</taxon>
        <taxon>Schizosaccharomyces</taxon>
    </lineage>
</organism>
<dbReference type="Pfam" id="PF11160">
    <property type="entry name" value="Hva1_TUDOR"/>
    <property type="match status" value="1"/>
</dbReference>
<feature type="compositionally biased region" description="Basic and acidic residues" evidence="1">
    <location>
        <begin position="1"/>
        <end position="12"/>
    </location>
</feature>
<dbReference type="RefSeq" id="XP_002174412.1">
    <property type="nucleotide sequence ID" value="XM_002174376.2"/>
</dbReference>
<reference evidence="3 5" key="1">
    <citation type="journal article" date="2011" name="Science">
        <title>Comparative functional genomics of the fission yeasts.</title>
        <authorList>
            <person name="Rhind N."/>
            <person name="Chen Z."/>
            <person name="Yassour M."/>
            <person name="Thompson D.A."/>
            <person name="Haas B.J."/>
            <person name="Habib N."/>
            <person name="Wapinski I."/>
            <person name="Roy S."/>
            <person name="Lin M.F."/>
            <person name="Heiman D.I."/>
            <person name="Young S.K."/>
            <person name="Furuya K."/>
            <person name="Guo Y."/>
            <person name="Pidoux A."/>
            <person name="Chen H.M."/>
            <person name="Robbertse B."/>
            <person name="Goldberg J.M."/>
            <person name="Aoki K."/>
            <person name="Bayne E.H."/>
            <person name="Berlin A.M."/>
            <person name="Desjardins C.A."/>
            <person name="Dobbs E."/>
            <person name="Dukaj L."/>
            <person name="Fan L."/>
            <person name="FitzGerald M.G."/>
            <person name="French C."/>
            <person name="Gujja S."/>
            <person name="Hansen K."/>
            <person name="Keifenheim D."/>
            <person name="Levin J.Z."/>
            <person name="Mosher R.A."/>
            <person name="Mueller C.A."/>
            <person name="Pfiffner J."/>
            <person name="Priest M."/>
            <person name="Russ C."/>
            <person name="Smialowska A."/>
            <person name="Swoboda P."/>
            <person name="Sykes S.M."/>
            <person name="Vaughn M."/>
            <person name="Vengrova S."/>
            <person name="Yoder R."/>
            <person name="Zeng Q."/>
            <person name="Allshire R."/>
            <person name="Baulcombe D."/>
            <person name="Birren B.W."/>
            <person name="Brown W."/>
            <person name="Ekwall K."/>
            <person name="Kellis M."/>
            <person name="Leatherwood J."/>
            <person name="Levin H."/>
            <person name="Margalit H."/>
            <person name="Martienssen R."/>
            <person name="Nieduszynski C.A."/>
            <person name="Spatafora J.W."/>
            <person name="Friedman N."/>
            <person name="Dalgaard J.Z."/>
            <person name="Baumann P."/>
            <person name="Niki H."/>
            <person name="Regev A."/>
            <person name="Nusbaum C."/>
        </authorList>
    </citation>
    <scope>NUCLEOTIDE SEQUENCE [LARGE SCALE GENOMIC DNA]</scope>
    <source>
        <strain evidence="5">yFS275 / FY16936</strain>
    </source>
</reference>
<evidence type="ECO:0000313" key="5">
    <source>
        <dbReference type="Proteomes" id="UP000001744"/>
    </source>
</evidence>
<dbReference type="OrthoDB" id="10052172at2759"/>
<evidence type="ECO:0000259" key="2">
    <source>
        <dbReference type="Pfam" id="PF11160"/>
    </source>
</evidence>
<keyword evidence="5" id="KW-1185">Reference proteome</keyword>
<feature type="region of interest" description="Disordered" evidence="1">
    <location>
        <begin position="1"/>
        <end position="23"/>
    </location>
</feature>
<dbReference type="Proteomes" id="UP000001744">
    <property type="component" value="Unassembled WGS sequence"/>
</dbReference>
<dbReference type="JaponicusDB" id="SJAG_03253">
    <property type="gene designation" value="prl65"/>
</dbReference>
<name>B6K3R2_SCHJY</name>
<protein>
    <recommendedName>
        <fullName evidence="2">Hypervirulence associated protein TUDOR domain-containing protein</fullName>
    </recommendedName>
</protein>
<evidence type="ECO:0000256" key="1">
    <source>
        <dbReference type="SAM" id="MobiDB-lite"/>
    </source>
</evidence>
<dbReference type="InterPro" id="IPR021331">
    <property type="entry name" value="Hva1_TUDOR"/>
</dbReference>